<feature type="compositionally biased region" description="Low complexity" evidence="1">
    <location>
        <begin position="96"/>
        <end position="110"/>
    </location>
</feature>
<dbReference type="Proteomes" id="UP000289784">
    <property type="component" value="Unassembled WGS sequence"/>
</dbReference>
<dbReference type="OrthoDB" id="6036562at2"/>
<dbReference type="AlphaFoldDB" id="A0A4Q1JSJ1"/>
<name>A0A4Q1JSJ1_9GAMM</name>
<evidence type="ECO:0000313" key="2">
    <source>
        <dbReference type="EMBL" id="RXR02109.1"/>
    </source>
</evidence>
<evidence type="ECO:0000256" key="1">
    <source>
        <dbReference type="SAM" id="MobiDB-lite"/>
    </source>
</evidence>
<accession>A0A4Q1JSJ1</accession>
<feature type="region of interest" description="Disordered" evidence="1">
    <location>
        <begin position="1"/>
        <end position="113"/>
    </location>
</feature>
<gene>
    <name evidence="2" type="ORF">EPA99_15410</name>
</gene>
<reference evidence="2 3" key="1">
    <citation type="submission" date="2019-01" db="EMBL/GenBank/DDBJ databases">
        <title>Pseudoxanthomonas composti sp. nov., isolated from compost.</title>
        <authorList>
            <person name="Yang G."/>
        </authorList>
    </citation>
    <scope>NUCLEOTIDE SEQUENCE [LARGE SCALE GENOMIC DNA]</scope>
    <source>
        <strain evidence="2 3">GSS15</strain>
    </source>
</reference>
<proteinExistence type="predicted"/>
<organism evidence="2 3">
    <name type="scientific">Pseudoxanthomonas composti</name>
    <dbReference type="NCBI Taxonomy" id="2137479"/>
    <lineage>
        <taxon>Bacteria</taxon>
        <taxon>Pseudomonadati</taxon>
        <taxon>Pseudomonadota</taxon>
        <taxon>Gammaproteobacteria</taxon>
        <taxon>Lysobacterales</taxon>
        <taxon>Lysobacteraceae</taxon>
        <taxon>Pseudoxanthomonas</taxon>
    </lineage>
</organism>
<comment type="caution">
    <text evidence="2">The sequence shown here is derived from an EMBL/GenBank/DDBJ whole genome shotgun (WGS) entry which is preliminary data.</text>
</comment>
<feature type="compositionally biased region" description="Low complexity" evidence="1">
    <location>
        <begin position="29"/>
        <end position="39"/>
    </location>
</feature>
<keyword evidence="3" id="KW-1185">Reference proteome</keyword>
<sequence>MTARPEAGGGRRTLSSTRVYFVERPTRPQPAQAPASSPRFEQPPRLVESAAVSSNAPRTASPTPKRSTPAQVASAADAPTSASLYTPDGRVRIPDAARAPPGATAQPPGQTDERALAEARGILERENPIDYRPTRFEEAWASDGNLLQRADDALAKAFRRKKRGGPATARPPPDVATNPALHENLADLGSEATGDAYKAAPIRFEKAPDLQGGASRRIEAGIGALQARAAQCAPGQLQQLLVPVRLHLDELKRNEYALAHGADPLRAEQMIPRAADSAYDLARRALWYAEHALGGCVQPA</sequence>
<feature type="compositionally biased region" description="Polar residues" evidence="1">
    <location>
        <begin position="51"/>
        <end position="71"/>
    </location>
</feature>
<dbReference type="EMBL" id="SAWZ01000009">
    <property type="protein sequence ID" value="RXR02109.1"/>
    <property type="molecule type" value="Genomic_DNA"/>
</dbReference>
<evidence type="ECO:0000313" key="3">
    <source>
        <dbReference type="Proteomes" id="UP000289784"/>
    </source>
</evidence>
<protein>
    <submittedName>
        <fullName evidence="2">Uncharacterized protein</fullName>
    </submittedName>
</protein>